<sequence length="125" mass="14125">MASRPDTLDFDEIQILAQRTTNRDDPPLIDVRDLNEVVSGIIPTAHHIPLSRLEAALALDDETFKAQYGFRKFGKDDEVVYYCRSGRRSNLAFQMTRGLGYTHVCNYPGSWIEYEAKGGVVGKFP</sequence>
<organism evidence="3 4">
    <name type="scientific">Podila minutissima</name>
    <dbReference type="NCBI Taxonomy" id="64525"/>
    <lineage>
        <taxon>Eukaryota</taxon>
        <taxon>Fungi</taxon>
        <taxon>Fungi incertae sedis</taxon>
        <taxon>Mucoromycota</taxon>
        <taxon>Mortierellomycotina</taxon>
        <taxon>Mortierellomycetes</taxon>
        <taxon>Mortierellales</taxon>
        <taxon>Mortierellaceae</taxon>
        <taxon>Podila</taxon>
    </lineage>
</organism>
<dbReference type="AlphaFoldDB" id="A0A9P5SRT6"/>
<dbReference type="PANTHER" id="PTHR44086">
    <property type="entry name" value="THIOSULFATE SULFURTRANSFERASE RDL2, MITOCHONDRIAL-RELATED"/>
    <property type="match status" value="1"/>
</dbReference>
<feature type="domain" description="Rhodanese" evidence="2">
    <location>
        <begin position="22"/>
        <end position="123"/>
    </location>
</feature>
<keyword evidence="1" id="KW-0808">Transferase</keyword>
<comment type="caution">
    <text evidence="3">The sequence shown here is derived from an EMBL/GenBank/DDBJ whole genome shotgun (WGS) entry which is preliminary data.</text>
</comment>
<dbReference type="PROSITE" id="PS00683">
    <property type="entry name" value="RHODANESE_2"/>
    <property type="match status" value="1"/>
</dbReference>
<evidence type="ECO:0000313" key="3">
    <source>
        <dbReference type="EMBL" id="KAF9335207.1"/>
    </source>
</evidence>
<dbReference type="EMBL" id="JAAAUY010000111">
    <property type="protein sequence ID" value="KAF9335207.1"/>
    <property type="molecule type" value="Genomic_DNA"/>
</dbReference>
<dbReference type="Pfam" id="PF00581">
    <property type="entry name" value="Rhodanese"/>
    <property type="match status" value="1"/>
</dbReference>
<reference evidence="3" key="1">
    <citation type="journal article" date="2020" name="Fungal Divers.">
        <title>Resolving the Mortierellaceae phylogeny through synthesis of multi-gene phylogenetics and phylogenomics.</title>
        <authorList>
            <person name="Vandepol N."/>
            <person name="Liber J."/>
            <person name="Desiro A."/>
            <person name="Na H."/>
            <person name="Kennedy M."/>
            <person name="Barry K."/>
            <person name="Grigoriev I.V."/>
            <person name="Miller A.N."/>
            <person name="O'Donnell K."/>
            <person name="Stajich J.E."/>
            <person name="Bonito G."/>
        </authorList>
    </citation>
    <scope>NUCLEOTIDE SEQUENCE</scope>
    <source>
        <strain evidence="3">NVP1</strain>
    </source>
</reference>
<dbReference type="Proteomes" id="UP000696485">
    <property type="component" value="Unassembled WGS sequence"/>
</dbReference>
<evidence type="ECO:0000259" key="2">
    <source>
        <dbReference type="PROSITE" id="PS50206"/>
    </source>
</evidence>
<dbReference type="Gene3D" id="3.40.250.10">
    <property type="entry name" value="Rhodanese-like domain"/>
    <property type="match status" value="1"/>
</dbReference>
<evidence type="ECO:0000313" key="4">
    <source>
        <dbReference type="Proteomes" id="UP000696485"/>
    </source>
</evidence>
<keyword evidence="4" id="KW-1185">Reference proteome</keyword>
<dbReference type="PANTHER" id="PTHR44086:SF10">
    <property type="entry name" value="THIOSULFATE SULFURTRANSFERASE_RHODANESE-LIKE DOMAIN-CONTAINING PROTEIN 3"/>
    <property type="match status" value="1"/>
</dbReference>
<name>A0A9P5SRT6_9FUNG</name>
<gene>
    <name evidence="3" type="ORF">BG006_000667</name>
</gene>
<dbReference type="InterPro" id="IPR001763">
    <property type="entry name" value="Rhodanese-like_dom"/>
</dbReference>
<dbReference type="GO" id="GO:0004792">
    <property type="term" value="F:thiosulfate-cyanide sulfurtransferase activity"/>
    <property type="evidence" value="ECO:0007669"/>
    <property type="project" value="InterPro"/>
</dbReference>
<evidence type="ECO:0000256" key="1">
    <source>
        <dbReference type="RuleBase" id="RU000507"/>
    </source>
</evidence>
<dbReference type="InterPro" id="IPR036873">
    <property type="entry name" value="Rhodanese-like_dom_sf"/>
</dbReference>
<protein>
    <recommendedName>
        <fullName evidence="1">Sulfurtransferase</fullName>
    </recommendedName>
</protein>
<accession>A0A9P5SRT6</accession>
<proteinExistence type="predicted"/>
<dbReference type="InterPro" id="IPR001307">
    <property type="entry name" value="Thiosulphate_STrfase_CS"/>
</dbReference>
<dbReference type="PROSITE" id="PS50206">
    <property type="entry name" value="RHODANESE_3"/>
    <property type="match status" value="1"/>
</dbReference>
<dbReference type="SMART" id="SM00450">
    <property type="entry name" value="RHOD"/>
    <property type="match status" value="1"/>
</dbReference>
<dbReference type="GO" id="GO:0005739">
    <property type="term" value="C:mitochondrion"/>
    <property type="evidence" value="ECO:0007669"/>
    <property type="project" value="TreeGrafter"/>
</dbReference>
<dbReference type="SUPFAM" id="SSF52821">
    <property type="entry name" value="Rhodanese/Cell cycle control phosphatase"/>
    <property type="match status" value="1"/>
</dbReference>